<dbReference type="PANTHER" id="PTHR30055:SF234">
    <property type="entry name" value="HTH-TYPE TRANSCRIPTIONAL REGULATOR BETI"/>
    <property type="match status" value="1"/>
</dbReference>
<dbReference type="PROSITE" id="PS50977">
    <property type="entry name" value="HTH_TETR_2"/>
    <property type="match status" value="1"/>
</dbReference>
<keyword evidence="7" id="KW-1185">Reference proteome</keyword>
<dbReference type="GO" id="GO:0000976">
    <property type="term" value="F:transcription cis-regulatory region binding"/>
    <property type="evidence" value="ECO:0007669"/>
    <property type="project" value="TreeGrafter"/>
</dbReference>
<evidence type="ECO:0000256" key="1">
    <source>
        <dbReference type="ARBA" id="ARBA00023015"/>
    </source>
</evidence>
<dbReference type="InterPro" id="IPR001647">
    <property type="entry name" value="HTH_TetR"/>
</dbReference>
<evidence type="ECO:0000313" key="6">
    <source>
        <dbReference type="EMBL" id="RGR68941.1"/>
    </source>
</evidence>
<proteinExistence type="predicted"/>
<dbReference type="SUPFAM" id="SSF46689">
    <property type="entry name" value="Homeodomain-like"/>
    <property type="match status" value="1"/>
</dbReference>
<dbReference type="Pfam" id="PF00440">
    <property type="entry name" value="TetR_N"/>
    <property type="match status" value="1"/>
</dbReference>
<dbReference type="Gene3D" id="1.10.357.10">
    <property type="entry name" value="Tetracycline Repressor, domain 2"/>
    <property type="match status" value="1"/>
</dbReference>
<dbReference type="InterPro" id="IPR009057">
    <property type="entry name" value="Homeodomain-like_sf"/>
</dbReference>
<dbReference type="EMBL" id="QRUP01000025">
    <property type="protein sequence ID" value="RGR68941.1"/>
    <property type="molecule type" value="Genomic_DNA"/>
</dbReference>
<feature type="domain" description="HTH tetR-type" evidence="5">
    <location>
        <begin position="66"/>
        <end position="126"/>
    </location>
</feature>
<evidence type="ECO:0000313" key="7">
    <source>
        <dbReference type="Proteomes" id="UP000284178"/>
    </source>
</evidence>
<dbReference type="InterPro" id="IPR050109">
    <property type="entry name" value="HTH-type_TetR-like_transc_reg"/>
</dbReference>
<keyword evidence="2 4" id="KW-0238">DNA-binding</keyword>
<keyword evidence="1" id="KW-0805">Transcription regulation</keyword>
<organism evidence="6 7">
    <name type="scientific">Holdemania filiformis</name>
    <dbReference type="NCBI Taxonomy" id="61171"/>
    <lineage>
        <taxon>Bacteria</taxon>
        <taxon>Bacillati</taxon>
        <taxon>Bacillota</taxon>
        <taxon>Erysipelotrichia</taxon>
        <taxon>Erysipelotrichales</taxon>
        <taxon>Erysipelotrichaceae</taxon>
        <taxon>Holdemania</taxon>
    </lineage>
</organism>
<dbReference type="PANTHER" id="PTHR30055">
    <property type="entry name" value="HTH-TYPE TRANSCRIPTIONAL REGULATOR RUTR"/>
    <property type="match status" value="1"/>
</dbReference>
<dbReference type="Proteomes" id="UP000284178">
    <property type="component" value="Unassembled WGS sequence"/>
</dbReference>
<feature type="DNA-binding region" description="H-T-H motif" evidence="4">
    <location>
        <begin position="89"/>
        <end position="108"/>
    </location>
</feature>
<evidence type="ECO:0000259" key="5">
    <source>
        <dbReference type="PROSITE" id="PS50977"/>
    </source>
</evidence>
<evidence type="ECO:0000256" key="2">
    <source>
        <dbReference type="ARBA" id="ARBA00023125"/>
    </source>
</evidence>
<evidence type="ECO:0000256" key="3">
    <source>
        <dbReference type="ARBA" id="ARBA00023163"/>
    </source>
</evidence>
<reference evidence="6 7" key="1">
    <citation type="submission" date="2018-08" db="EMBL/GenBank/DDBJ databases">
        <title>A genome reference for cultivated species of the human gut microbiota.</title>
        <authorList>
            <person name="Zou Y."/>
            <person name="Xue W."/>
            <person name="Luo G."/>
        </authorList>
    </citation>
    <scope>NUCLEOTIDE SEQUENCE [LARGE SCALE GENOMIC DNA]</scope>
    <source>
        <strain evidence="6 7">AF24-29</strain>
    </source>
</reference>
<sequence length="247" mass="28635">MHKFSSFMNVVHYRFRSCFCQHLLRSFPVYSFSFILSVCVDFHDSSSYNEHSSYLERSETLPKLLPNLRQTLIEKAIELSRTGGLSGLKLRDLARECNIALGTLYNYYPTKDSLVLDVVQQFWQNCFHQKSFPEGDVLVKLDWLYAVMKESVDEFSSEFLHAASGLSPAALEEAKSRELHAQKHLTHQLALALKTSFPDETDDQLDERAAFLFYSLLGCLENRGYRYESLRRWLENVLTPLNNDEIQ</sequence>
<keyword evidence="3" id="KW-0804">Transcription</keyword>
<evidence type="ECO:0000256" key="4">
    <source>
        <dbReference type="PROSITE-ProRule" id="PRU00335"/>
    </source>
</evidence>
<protein>
    <submittedName>
        <fullName evidence="6">TetR/AcrR family transcriptional regulator</fullName>
    </submittedName>
</protein>
<dbReference type="AlphaFoldDB" id="A0A412FLD6"/>
<gene>
    <name evidence="6" type="ORF">DWY25_15320</name>
</gene>
<dbReference type="GO" id="GO:0003700">
    <property type="term" value="F:DNA-binding transcription factor activity"/>
    <property type="evidence" value="ECO:0007669"/>
    <property type="project" value="TreeGrafter"/>
</dbReference>
<name>A0A412FLD6_9FIRM</name>
<comment type="caution">
    <text evidence="6">The sequence shown here is derived from an EMBL/GenBank/DDBJ whole genome shotgun (WGS) entry which is preliminary data.</text>
</comment>
<accession>A0A412FLD6</accession>